<name>A0ABS4DTQ9_9HYPH</name>
<comment type="subcellular location">
    <subcellularLocation>
        <location evidence="5">Cell membrane</location>
        <topology evidence="5">Single-pass membrane protein</topology>
    </subcellularLocation>
</comment>
<dbReference type="NCBIfam" id="NF010229">
    <property type="entry name" value="PRK13682.1-4"/>
    <property type="match status" value="1"/>
</dbReference>
<evidence type="ECO:0000256" key="1">
    <source>
        <dbReference type="ARBA" id="ARBA00022475"/>
    </source>
</evidence>
<gene>
    <name evidence="6" type="ORF">J2Z17_000505</name>
</gene>
<keyword evidence="3 5" id="KW-1133">Transmembrane helix</keyword>
<dbReference type="Pfam" id="PF07043">
    <property type="entry name" value="DUF1328"/>
    <property type="match status" value="1"/>
</dbReference>
<evidence type="ECO:0000313" key="7">
    <source>
        <dbReference type="Proteomes" id="UP000759443"/>
    </source>
</evidence>
<keyword evidence="2 5" id="KW-0812">Transmembrane</keyword>
<keyword evidence="7" id="KW-1185">Reference proteome</keyword>
<evidence type="ECO:0000256" key="3">
    <source>
        <dbReference type="ARBA" id="ARBA00022989"/>
    </source>
</evidence>
<sequence>MLYYALVFLVVALIAGALGFGGIAGASVGIAKILFFVFIVLFLISLLTGAFRRRV</sequence>
<dbReference type="HAMAP" id="MF_01361">
    <property type="entry name" value="UPF0391"/>
    <property type="match status" value="1"/>
</dbReference>
<evidence type="ECO:0000256" key="2">
    <source>
        <dbReference type="ARBA" id="ARBA00022692"/>
    </source>
</evidence>
<dbReference type="PIRSF" id="PIRSF036466">
    <property type="entry name" value="UCP036466"/>
    <property type="match status" value="1"/>
</dbReference>
<keyword evidence="1 5" id="KW-1003">Cell membrane</keyword>
<evidence type="ECO:0000256" key="5">
    <source>
        <dbReference type="HAMAP-Rule" id="MF_01361"/>
    </source>
</evidence>
<dbReference type="InterPro" id="IPR009760">
    <property type="entry name" value="DUF1328"/>
</dbReference>
<evidence type="ECO:0000313" key="6">
    <source>
        <dbReference type="EMBL" id="MBP1849088.1"/>
    </source>
</evidence>
<dbReference type="RefSeq" id="WP_209941906.1">
    <property type="nucleotide sequence ID" value="NZ_JAGGJU010000001.1"/>
</dbReference>
<dbReference type="NCBIfam" id="NF010228">
    <property type="entry name" value="PRK13682.1-3"/>
    <property type="match status" value="1"/>
</dbReference>
<accession>A0ABS4DTQ9</accession>
<protein>
    <recommendedName>
        <fullName evidence="5">UPF0391 membrane protein J2Z17_000505</fullName>
    </recommendedName>
</protein>
<dbReference type="EMBL" id="JAGGJU010000001">
    <property type="protein sequence ID" value="MBP1849088.1"/>
    <property type="molecule type" value="Genomic_DNA"/>
</dbReference>
<evidence type="ECO:0000256" key="4">
    <source>
        <dbReference type="ARBA" id="ARBA00023136"/>
    </source>
</evidence>
<proteinExistence type="inferred from homology"/>
<organism evidence="6 7">
    <name type="scientific">Rhizobium halophytocola</name>
    <dbReference type="NCBI Taxonomy" id="735519"/>
    <lineage>
        <taxon>Bacteria</taxon>
        <taxon>Pseudomonadati</taxon>
        <taxon>Pseudomonadota</taxon>
        <taxon>Alphaproteobacteria</taxon>
        <taxon>Hyphomicrobiales</taxon>
        <taxon>Rhizobiaceae</taxon>
        <taxon>Rhizobium/Agrobacterium group</taxon>
        <taxon>Rhizobium</taxon>
    </lineage>
</organism>
<keyword evidence="4 5" id="KW-0472">Membrane</keyword>
<comment type="similarity">
    <text evidence="5">Belongs to the UPF0391 family.</text>
</comment>
<dbReference type="NCBIfam" id="NF010226">
    <property type="entry name" value="PRK13682.1-1"/>
    <property type="match status" value="1"/>
</dbReference>
<dbReference type="Proteomes" id="UP000759443">
    <property type="component" value="Unassembled WGS sequence"/>
</dbReference>
<feature type="transmembrane region" description="Helical" evidence="5">
    <location>
        <begin position="29"/>
        <end position="51"/>
    </location>
</feature>
<comment type="caution">
    <text evidence="6">The sequence shown here is derived from an EMBL/GenBank/DDBJ whole genome shotgun (WGS) entry which is preliminary data.</text>
</comment>
<reference evidence="6 7" key="1">
    <citation type="submission" date="2021-03" db="EMBL/GenBank/DDBJ databases">
        <title>Genomic Encyclopedia of Type Strains, Phase IV (KMG-IV): sequencing the most valuable type-strain genomes for metagenomic binning, comparative biology and taxonomic classification.</title>
        <authorList>
            <person name="Goeker M."/>
        </authorList>
    </citation>
    <scope>NUCLEOTIDE SEQUENCE [LARGE SCALE GENOMIC DNA]</scope>
    <source>
        <strain evidence="6 7">DSM 21600</strain>
    </source>
</reference>